<feature type="domain" description="2Fe-2S ferredoxin-type" evidence="7">
    <location>
        <begin position="82"/>
        <end position="131"/>
    </location>
</feature>
<dbReference type="Proteomes" id="UP001180020">
    <property type="component" value="Unassembled WGS sequence"/>
</dbReference>
<dbReference type="GO" id="GO:0009055">
    <property type="term" value="F:electron transfer activity"/>
    <property type="evidence" value="ECO:0007669"/>
    <property type="project" value="TreeGrafter"/>
</dbReference>
<keyword evidence="4" id="KW-0408">Iron</keyword>
<dbReference type="GO" id="GO:0140647">
    <property type="term" value="P:P450-containing electron transport chain"/>
    <property type="evidence" value="ECO:0007669"/>
    <property type="project" value="InterPro"/>
</dbReference>
<evidence type="ECO:0000256" key="2">
    <source>
        <dbReference type="ARBA" id="ARBA00022714"/>
    </source>
</evidence>
<dbReference type="AlphaFoldDB" id="A0AAV9C255"/>
<reference evidence="8" key="2">
    <citation type="submission" date="2023-06" db="EMBL/GenBank/DDBJ databases">
        <authorList>
            <person name="Ma L."/>
            <person name="Liu K.-W."/>
            <person name="Li Z."/>
            <person name="Hsiao Y.-Y."/>
            <person name="Qi Y."/>
            <person name="Fu T."/>
            <person name="Tang G."/>
            <person name="Zhang D."/>
            <person name="Sun W.-H."/>
            <person name="Liu D.-K."/>
            <person name="Li Y."/>
            <person name="Chen G.-Z."/>
            <person name="Liu X.-D."/>
            <person name="Liao X.-Y."/>
            <person name="Jiang Y.-T."/>
            <person name="Yu X."/>
            <person name="Hao Y."/>
            <person name="Huang J."/>
            <person name="Zhao X.-W."/>
            <person name="Ke S."/>
            <person name="Chen Y.-Y."/>
            <person name="Wu W.-L."/>
            <person name="Hsu J.-L."/>
            <person name="Lin Y.-F."/>
            <person name="Huang M.-D."/>
            <person name="Li C.-Y."/>
            <person name="Huang L."/>
            <person name="Wang Z.-W."/>
            <person name="Zhao X."/>
            <person name="Zhong W.-Y."/>
            <person name="Peng D.-H."/>
            <person name="Ahmad S."/>
            <person name="Lan S."/>
            <person name="Zhang J.-S."/>
            <person name="Tsai W.-C."/>
            <person name="Van De Peer Y."/>
            <person name="Liu Z.-J."/>
        </authorList>
    </citation>
    <scope>NUCLEOTIDE SEQUENCE</scope>
    <source>
        <strain evidence="8">CP</strain>
        <tissue evidence="8">Leaves</tissue>
    </source>
</reference>
<dbReference type="GO" id="GO:0046872">
    <property type="term" value="F:metal ion binding"/>
    <property type="evidence" value="ECO:0007669"/>
    <property type="project" value="UniProtKB-KW"/>
</dbReference>
<keyword evidence="3" id="KW-0479">Metal-binding</keyword>
<dbReference type="SUPFAM" id="SSF54292">
    <property type="entry name" value="2Fe-2S ferredoxin-like"/>
    <property type="match status" value="1"/>
</dbReference>
<evidence type="ECO:0000313" key="8">
    <source>
        <dbReference type="EMBL" id="KAK1282884.1"/>
    </source>
</evidence>
<dbReference type="InterPro" id="IPR012675">
    <property type="entry name" value="Beta-grasp_dom_sf"/>
</dbReference>
<evidence type="ECO:0000256" key="6">
    <source>
        <dbReference type="ARBA" id="ARBA00034078"/>
    </source>
</evidence>
<comment type="caution">
    <text evidence="8">The sequence shown here is derived from an EMBL/GenBank/DDBJ whole genome shotgun (WGS) entry which is preliminary data.</text>
</comment>
<accession>A0AAV9C255</accession>
<evidence type="ECO:0000256" key="4">
    <source>
        <dbReference type="ARBA" id="ARBA00023004"/>
    </source>
</evidence>
<dbReference type="InterPro" id="IPR001041">
    <property type="entry name" value="2Fe-2S_ferredoxin-type"/>
</dbReference>
<comment type="similarity">
    <text evidence="1">Belongs to the adrenodoxin/putidaredoxin family.</text>
</comment>
<evidence type="ECO:0000256" key="3">
    <source>
        <dbReference type="ARBA" id="ARBA00022723"/>
    </source>
</evidence>
<dbReference type="Gene3D" id="3.10.20.30">
    <property type="match status" value="1"/>
</dbReference>
<proteinExistence type="inferred from homology"/>
<reference evidence="8" key="1">
    <citation type="journal article" date="2023" name="Nat. Commun.">
        <title>Diploid and tetraploid genomes of Acorus and the evolution of monocots.</title>
        <authorList>
            <person name="Ma L."/>
            <person name="Liu K.W."/>
            <person name="Li Z."/>
            <person name="Hsiao Y.Y."/>
            <person name="Qi Y."/>
            <person name="Fu T."/>
            <person name="Tang G.D."/>
            <person name="Zhang D."/>
            <person name="Sun W.H."/>
            <person name="Liu D.K."/>
            <person name="Li Y."/>
            <person name="Chen G.Z."/>
            <person name="Liu X.D."/>
            <person name="Liao X.Y."/>
            <person name="Jiang Y.T."/>
            <person name="Yu X."/>
            <person name="Hao Y."/>
            <person name="Huang J."/>
            <person name="Zhao X.W."/>
            <person name="Ke S."/>
            <person name="Chen Y.Y."/>
            <person name="Wu W.L."/>
            <person name="Hsu J.L."/>
            <person name="Lin Y.F."/>
            <person name="Huang M.D."/>
            <person name="Li C.Y."/>
            <person name="Huang L."/>
            <person name="Wang Z.W."/>
            <person name="Zhao X."/>
            <person name="Zhong W.Y."/>
            <person name="Peng D.H."/>
            <person name="Ahmad S."/>
            <person name="Lan S."/>
            <person name="Zhang J.S."/>
            <person name="Tsai W.C."/>
            <person name="Van de Peer Y."/>
            <person name="Liu Z.J."/>
        </authorList>
    </citation>
    <scope>NUCLEOTIDE SEQUENCE</scope>
    <source>
        <strain evidence="8">CP</strain>
    </source>
</reference>
<dbReference type="PANTHER" id="PTHR23426">
    <property type="entry name" value="FERREDOXIN/ADRENODOXIN"/>
    <property type="match status" value="1"/>
</dbReference>
<dbReference type="GO" id="GO:0005739">
    <property type="term" value="C:mitochondrion"/>
    <property type="evidence" value="ECO:0007669"/>
    <property type="project" value="TreeGrafter"/>
</dbReference>
<comment type="cofactor">
    <cofactor evidence="6">
        <name>[2Fe-2S] cluster</name>
        <dbReference type="ChEBI" id="CHEBI:190135"/>
    </cofactor>
</comment>
<keyword evidence="9" id="KW-1185">Reference proteome</keyword>
<gene>
    <name evidence="8" type="ORF">QJS10_CPB22g01000</name>
</gene>
<dbReference type="InterPro" id="IPR001055">
    <property type="entry name" value="Adrenodoxin-like"/>
</dbReference>
<dbReference type="Pfam" id="PF00111">
    <property type="entry name" value="Fer2"/>
    <property type="match status" value="1"/>
</dbReference>
<dbReference type="GO" id="GO:0051537">
    <property type="term" value="F:2 iron, 2 sulfur cluster binding"/>
    <property type="evidence" value="ECO:0007669"/>
    <property type="project" value="UniProtKB-KW"/>
</dbReference>
<dbReference type="PANTHER" id="PTHR23426:SF65">
    <property type="entry name" value="FERREDOXIN-2, MITOCHONDRIAL"/>
    <property type="match status" value="1"/>
</dbReference>
<evidence type="ECO:0000259" key="7">
    <source>
        <dbReference type="Pfam" id="PF00111"/>
    </source>
</evidence>
<dbReference type="EMBL" id="JAUJYO010000022">
    <property type="protein sequence ID" value="KAK1282884.1"/>
    <property type="molecule type" value="Genomic_DNA"/>
</dbReference>
<evidence type="ECO:0000256" key="5">
    <source>
        <dbReference type="ARBA" id="ARBA00023014"/>
    </source>
</evidence>
<evidence type="ECO:0000256" key="1">
    <source>
        <dbReference type="ARBA" id="ARBA00010914"/>
    </source>
</evidence>
<keyword evidence="5" id="KW-0411">Iron-sulfur</keyword>
<evidence type="ECO:0000313" key="9">
    <source>
        <dbReference type="Proteomes" id="UP001180020"/>
    </source>
</evidence>
<name>A0AAV9C255_ACOCL</name>
<sequence>MSALNFLTLPLQPTRRPTRHAANASNPDTAAPPEIELEFVSPKPGLDNTYQKQRLSVKSGEKVLRNLMTENKIELYGAYGKVMNCGGGGSCGTCIFEGVQFIYIRWHHEPLLSGFALQKPESWRLACQTIVGNKENSGTVTVQRLPQWKK</sequence>
<dbReference type="InterPro" id="IPR036010">
    <property type="entry name" value="2Fe-2S_ferredoxin-like_sf"/>
</dbReference>
<protein>
    <recommendedName>
        <fullName evidence="7">2Fe-2S ferredoxin-type domain-containing protein</fullName>
    </recommendedName>
</protein>
<organism evidence="8 9">
    <name type="scientific">Acorus calamus</name>
    <name type="common">Sweet flag</name>
    <dbReference type="NCBI Taxonomy" id="4465"/>
    <lineage>
        <taxon>Eukaryota</taxon>
        <taxon>Viridiplantae</taxon>
        <taxon>Streptophyta</taxon>
        <taxon>Embryophyta</taxon>
        <taxon>Tracheophyta</taxon>
        <taxon>Spermatophyta</taxon>
        <taxon>Magnoliopsida</taxon>
        <taxon>Liliopsida</taxon>
        <taxon>Acoraceae</taxon>
        <taxon>Acorus</taxon>
    </lineage>
</organism>
<keyword evidence="2" id="KW-0001">2Fe-2S</keyword>